<evidence type="ECO:0000313" key="1">
    <source>
        <dbReference type="EMBL" id="TGH18408.1"/>
    </source>
</evidence>
<comment type="caution">
    <text evidence="1">The sequence shown here is derived from an EMBL/GenBank/DDBJ whole genome shotgun (WGS) entry which is preliminary data.</text>
</comment>
<accession>A0A524RSQ1</accession>
<dbReference type="Proteomes" id="UP000315454">
    <property type="component" value="Unassembled WGS sequence"/>
</dbReference>
<gene>
    <name evidence="1" type="ORF">ERJ68_09060</name>
</gene>
<protein>
    <submittedName>
        <fullName evidence="1">Uncharacterized protein</fullName>
    </submittedName>
</protein>
<organism evidence="1 2">
    <name type="scientific">Aphanocapsa feldmannii 277cI</name>
    <dbReference type="NCBI Taxonomy" id="2507554"/>
    <lineage>
        <taxon>Bacteria</taxon>
        <taxon>Bacillati</taxon>
        <taxon>Cyanobacteriota</taxon>
        <taxon>Cyanophyceae</taxon>
        <taxon>Oscillatoriophycideae</taxon>
        <taxon>Chroococcales</taxon>
        <taxon>Microcystaceae</taxon>
        <taxon>Aphanocapsa</taxon>
    </lineage>
</organism>
<proteinExistence type="predicted"/>
<dbReference type="AlphaFoldDB" id="A0A524RSQ1"/>
<evidence type="ECO:0000313" key="2">
    <source>
        <dbReference type="Proteomes" id="UP000315454"/>
    </source>
</evidence>
<reference evidence="1 2" key="1">
    <citation type="journal article" date="2019" name="mSystems">
        <title>Life at home and on the roam: Genomic adaptions reflect the dual lifestyle of an intracellular, facultative symbiont.</title>
        <authorList>
            <person name="Burgsdorf I."/>
        </authorList>
    </citation>
    <scope>NUCLEOTIDE SEQUENCE [LARGE SCALE GENOMIC DNA]</scope>
    <source>
        <strain evidence="1">277cI</strain>
    </source>
</reference>
<name>A0A524RSQ1_9CHRO</name>
<dbReference type="EMBL" id="SRMN01000183">
    <property type="protein sequence ID" value="TGH18408.1"/>
    <property type="molecule type" value="Genomic_DNA"/>
</dbReference>
<sequence length="236" mass="27049">MAPLLKELRRLKGPEQLKKILDTKDQLKDHWDEACTLVERKEKRWPKWERLLALMEQVRDLPIHQDLHPQVEAIHEQRSLLDSTTDYVAPLLQQLENALWDALEKARQHLAEVSADEQQQLEASAEWQSLPETKRHNIAQEMQLSTASAASAPVERSKLLATIQQRSLASWAELAESLPTRFTNARIAAAKELEPDTQPLKLSSGVLKDEAALDVWWDSKREELLTKLQQGPIQIN</sequence>